<evidence type="ECO:0000256" key="2">
    <source>
        <dbReference type="SAM" id="MobiDB-lite"/>
    </source>
</evidence>
<evidence type="ECO:0000313" key="5">
    <source>
        <dbReference type="Proteomes" id="UP000276133"/>
    </source>
</evidence>
<dbReference type="InterPro" id="IPR026136">
    <property type="entry name" value="RIPOR3"/>
</dbReference>
<dbReference type="EMBL" id="REGN01002691">
    <property type="protein sequence ID" value="RNA26685.1"/>
    <property type="molecule type" value="Genomic_DNA"/>
</dbReference>
<keyword evidence="5" id="KW-1185">Reference proteome</keyword>
<dbReference type="Pfam" id="PF15903">
    <property type="entry name" value="PL48"/>
    <property type="match status" value="1"/>
</dbReference>
<sequence length="853" mass="97284">MFASNSYSSALNTAETAYSSSSSSAYSSPPGSPFISLPIAQPIIGQKRSQRKQKNSVSVSFSSNNMSSILSAHSYEQVTSTLPKNASFYQASSPISPDTSQLINTKKIVPKSPRPQRTILILDSVLSGLNLCIEDLKNKVNELTIAVTNGYNAMAKQLLQSESYLRHLETRITNLLKLKNSYVIHLKMREGIQNIYEAYKKTPSKNQVKNLANIKSGWKECIRTLCLIEAQTEALLGTFRFQIEKLIGFARLCPGDVYQIQIKYGSNSKFRTRTKIAKDCSQQWDTTNFTFKISIHDHLQIKINEIKFFGKNVTIGERFFDIKDLFSTTQTQRLTLNANTSGSIKLSMLITWMPFESSEDNFTFFNPSQLLTKNRTVPKSSSFQKSSELAPQTRPSSLYLSDINENKELNFSTLSHEDPEPKLNTLISSTSTSSSSLEKSSQPIDPKADNRNSIKSVSSNETTNSFDYSKSESALSAESEDIEPQVQSVLNELIEKIESPNLVNLKYKILKNNLHDLRSIYIELNDLFNCLIKFDALCGNRNDNADPIDGLDLNLNLNENQSVNFELVLQEYFDFLNLESDVESVKLFSTGAEPNEAEAGPLVVNILDYDCLLINHFERINQLLNNLNFVSKNEFSNYVINENQAKFEQVILDSLSCEEEILNKIYKFFHMTKNIQPSLNNLINLMNNADYGDLWLESLEAERFFCARSCLLKDKILHHFDHNSILFTQLVDFVLESFSHKSFVSIFYFDTVFDLLKKISHLAHANIWDSNFFENFFSQFENEKDKILILRNFFPHTVDHLIVNETDFKNFIDKNKQKKLFVDLSADYVLQSAISEQHNGKSRLVEYLIQIIK</sequence>
<dbReference type="Gene3D" id="2.60.40.150">
    <property type="entry name" value="C2 domain"/>
    <property type="match status" value="1"/>
</dbReference>
<dbReference type="OrthoDB" id="9999654at2759"/>
<gene>
    <name evidence="4" type="ORF">BpHYR1_030285</name>
</gene>
<feature type="compositionally biased region" description="Low complexity" evidence="2">
    <location>
        <begin position="423"/>
        <end position="441"/>
    </location>
</feature>
<dbReference type="Proteomes" id="UP000276133">
    <property type="component" value="Unassembled WGS sequence"/>
</dbReference>
<evidence type="ECO:0000259" key="3">
    <source>
        <dbReference type="Pfam" id="PF15903"/>
    </source>
</evidence>
<dbReference type="InterPro" id="IPR035892">
    <property type="entry name" value="C2_domain_sf"/>
</dbReference>
<accession>A0A3M7RTN1</accession>
<evidence type="ECO:0000256" key="1">
    <source>
        <dbReference type="ARBA" id="ARBA00005744"/>
    </source>
</evidence>
<reference evidence="4 5" key="1">
    <citation type="journal article" date="2018" name="Sci. Rep.">
        <title>Genomic signatures of local adaptation to the degree of environmental predictability in rotifers.</title>
        <authorList>
            <person name="Franch-Gras L."/>
            <person name="Hahn C."/>
            <person name="Garcia-Roger E.M."/>
            <person name="Carmona M.J."/>
            <person name="Serra M."/>
            <person name="Gomez A."/>
        </authorList>
    </citation>
    <scope>NUCLEOTIDE SEQUENCE [LARGE SCALE GENOMIC DNA]</scope>
    <source>
        <strain evidence="4">HYR1</strain>
    </source>
</reference>
<proteinExistence type="inferred from homology"/>
<dbReference type="SUPFAM" id="SSF49562">
    <property type="entry name" value="C2 domain (Calcium/lipid-binding domain, CaLB)"/>
    <property type="match status" value="1"/>
</dbReference>
<dbReference type="PANTHER" id="PTHR15829">
    <property type="entry name" value="PROTEIN KINASE PKN/PRK1, EFFECTOR"/>
    <property type="match status" value="1"/>
</dbReference>
<protein>
    <submittedName>
        <fullName evidence="4">FAM65A-like isoform X1</fullName>
    </submittedName>
</protein>
<comment type="caution">
    <text evidence="4">The sequence shown here is derived from an EMBL/GenBank/DDBJ whole genome shotgun (WGS) entry which is preliminary data.</text>
</comment>
<dbReference type="STRING" id="10195.A0A3M7RTN1"/>
<organism evidence="4 5">
    <name type="scientific">Brachionus plicatilis</name>
    <name type="common">Marine rotifer</name>
    <name type="synonym">Brachionus muelleri</name>
    <dbReference type="NCBI Taxonomy" id="10195"/>
    <lineage>
        <taxon>Eukaryota</taxon>
        <taxon>Metazoa</taxon>
        <taxon>Spiralia</taxon>
        <taxon>Gnathifera</taxon>
        <taxon>Rotifera</taxon>
        <taxon>Eurotatoria</taxon>
        <taxon>Monogononta</taxon>
        <taxon>Pseudotrocha</taxon>
        <taxon>Ploima</taxon>
        <taxon>Brachionidae</taxon>
        <taxon>Brachionus</taxon>
    </lineage>
</organism>
<name>A0A3M7RTN1_BRAPC</name>
<dbReference type="AlphaFoldDB" id="A0A3M7RTN1"/>
<evidence type="ECO:0000313" key="4">
    <source>
        <dbReference type="EMBL" id="RNA26685.1"/>
    </source>
</evidence>
<feature type="region of interest" description="Disordered" evidence="2">
    <location>
        <begin position="413"/>
        <end position="481"/>
    </location>
</feature>
<comment type="similarity">
    <text evidence="1">Belongs to the RIPOR family.</text>
</comment>
<dbReference type="InterPro" id="IPR031780">
    <property type="entry name" value="FAM65_N"/>
</dbReference>
<dbReference type="PANTHER" id="PTHR15829:SF13">
    <property type="entry name" value="FAM65 N-TERMINAL DOMAIN-CONTAINING PROTEIN"/>
    <property type="match status" value="1"/>
</dbReference>
<feature type="domain" description="FAM65 N-terminal" evidence="3">
    <location>
        <begin position="97"/>
        <end position="375"/>
    </location>
</feature>
<feature type="compositionally biased region" description="Polar residues" evidence="2">
    <location>
        <begin position="453"/>
        <end position="468"/>
    </location>
</feature>